<evidence type="ECO:0000256" key="1">
    <source>
        <dbReference type="ARBA" id="ARBA00010641"/>
    </source>
</evidence>
<evidence type="ECO:0000256" key="3">
    <source>
        <dbReference type="ARBA" id="ARBA00023082"/>
    </source>
</evidence>
<evidence type="ECO:0000256" key="4">
    <source>
        <dbReference type="ARBA" id="ARBA00023125"/>
    </source>
</evidence>
<evidence type="ECO:0000256" key="2">
    <source>
        <dbReference type="ARBA" id="ARBA00023015"/>
    </source>
</evidence>
<reference evidence="9" key="1">
    <citation type="journal article" date="2019" name="Int. J. Syst. Evol. Microbiol.">
        <title>The Global Catalogue of Microorganisms (GCM) 10K type strain sequencing project: providing services to taxonomists for standard genome sequencing and annotation.</title>
        <authorList>
            <consortium name="The Broad Institute Genomics Platform"/>
            <consortium name="The Broad Institute Genome Sequencing Center for Infectious Disease"/>
            <person name="Wu L."/>
            <person name="Ma J."/>
        </authorList>
    </citation>
    <scope>NUCLEOTIDE SEQUENCE [LARGE SCALE GENOMIC DNA]</scope>
    <source>
        <strain evidence="9">KACC 11299</strain>
    </source>
</reference>
<evidence type="ECO:0000256" key="5">
    <source>
        <dbReference type="ARBA" id="ARBA00023163"/>
    </source>
</evidence>
<evidence type="ECO:0000259" key="7">
    <source>
        <dbReference type="Pfam" id="PF08281"/>
    </source>
</evidence>
<feature type="domain" description="RNA polymerase sigma-70 region 2" evidence="6">
    <location>
        <begin position="24"/>
        <end position="94"/>
    </location>
</feature>
<keyword evidence="5" id="KW-0804">Transcription</keyword>
<proteinExistence type="inferred from homology"/>
<dbReference type="InterPro" id="IPR013325">
    <property type="entry name" value="RNA_pol_sigma_r2"/>
</dbReference>
<dbReference type="SUPFAM" id="SSF88946">
    <property type="entry name" value="Sigma2 domain of RNA polymerase sigma factors"/>
    <property type="match status" value="1"/>
</dbReference>
<comment type="similarity">
    <text evidence="1">Belongs to the sigma-70 factor family. ECF subfamily.</text>
</comment>
<dbReference type="NCBIfam" id="TIGR02937">
    <property type="entry name" value="sigma70-ECF"/>
    <property type="match status" value="1"/>
</dbReference>
<dbReference type="InterPro" id="IPR013249">
    <property type="entry name" value="RNA_pol_sigma70_r4_t2"/>
</dbReference>
<comment type="caution">
    <text evidence="8">The sequence shown here is derived from an EMBL/GenBank/DDBJ whole genome shotgun (WGS) entry which is preliminary data.</text>
</comment>
<dbReference type="PANTHER" id="PTHR43133">
    <property type="entry name" value="RNA POLYMERASE ECF-TYPE SIGMA FACTO"/>
    <property type="match status" value="1"/>
</dbReference>
<dbReference type="CDD" id="cd06171">
    <property type="entry name" value="Sigma70_r4"/>
    <property type="match status" value="1"/>
</dbReference>
<name>A0ABW0TUY6_9BACL</name>
<dbReference type="Proteomes" id="UP001596071">
    <property type="component" value="Unassembled WGS sequence"/>
</dbReference>
<sequence length="183" mass="21103">MKSNEANFIKRLQAGKEDALDFIVDCYLPLLKSIVRQVLGPIQQEELIGECVNDVFLSVWQNAKKFRGSEPNEFKNWICAVAKYKAIDYYRKEAKNLEITSELLKIPIQAANETDAEDKVNELLHQLEPIDRQIFIMRYLLGFSAEETAEQLNLSKSAVDNRVYRGKKNLRDNGRLLYEEGCV</sequence>
<dbReference type="Pfam" id="PF04542">
    <property type="entry name" value="Sigma70_r2"/>
    <property type="match status" value="1"/>
</dbReference>
<dbReference type="InterPro" id="IPR007627">
    <property type="entry name" value="RNA_pol_sigma70_r2"/>
</dbReference>
<keyword evidence="3" id="KW-0731">Sigma factor</keyword>
<dbReference type="EMBL" id="JBHSNP010000002">
    <property type="protein sequence ID" value="MFC5601734.1"/>
    <property type="molecule type" value="Genomic_DNA"/>
</dbReference>
<dbReference type="InterPro" id="IPR014284">
    <property type="entry name" value="RNA_pol_sigma-70_dom"/>
</dbReference>
<keyword evidence="4" id="KW-0238">DNA-binding</keyword>
<keyword evidence="2" id="KW-0805">Transcription regulation</keyword>
<keyword evidence="9" id="KW-1185">Reference proteome</keyword>
<dbReference type="Gene3D" id="1.10.10.10">
    <property type="entry name" value="Winged helix-like DNA-binding domain superfamily/Winged helix DNA-binding domain"/>
    <property type="match status" value="1"/>
</dbReference>
<feature type="domain" description="RNA polymerase sigma factor 70 region 4 type 2" evidence="7">
    <location>
        <begin position="119"/>
        <end position="170"/>
    </location>
</feature>
<evidence type="ECO:0000313" key="9">
    <source>
        <dbReference type="Proteomes" id="UP001596071"/>
    </source>
</evidence>
<dbReference type="InterPro" id="IPR013324">
    <property type="entry name" value="RNA_pol_sigma_r3/r4-like"/>
</dbReference>
<accession>A0ABW0TUY6</accession>
<dbReference type="SUPFAM" id="SSF88659">
    <property type="entry name" value="Sigma3 and sigma4 domains of RNA polymerase sigma factors"/>
    <property type="match status" value="1"/>
</dbReference>
<dbReference type="RefSeq" id="WP_381441377.1">
    <property type="nucleotide sequence ID" value="NZ_JBHSNP010000002.1"/>
</dbReference>
<gene>
    <name evidence="8" type="ORF">ACFPTP_00445</name>
</gene>
<dbReference type="Pfam" id="PF08281">
    <property type="entry name" value="Sigma70_r4_2"/>
    <property type="match status" value="1"/>
</dbReference>
<dbReference type="InterPro" id="IPR036388">
    <property type="entry name" value="WH-like_DNA-bd_sf"/>
</dbReference>
<organism evidence="8 9">
    <name type="scientific">Sporosarcina koreensis</name>
    <dbReference type="NCBI Taxonomy" id="334735"/>
    <lineage>
        <taxon>Bacteria</taxon>
        <taxon>Bacillati</taxon>
        <taxon>Bacillota</taxon>
        <taxon>Bacilli</taxon>
        <taxon>Bacillales</taxon>
        <taxon>Caryophanaceae</taxon>
        <taxon>Sporosarcina</taxon>
    </lineage>
</organism>
<evidence type="ECO:0000313" key="8">
    <source>
        <dbReference type="EMBL" id="MFC5601734.1"/>
    </source>
</evidence>
<protein>
    <submittedName>
        <fullName evidence="8">Sigma-70 family RNA polymerase sigma factor</fullName>
    </submittedName>
</protein>
<dbReference type="Gene3D" id="1.10.1740.10">
    <property type="match status" value="1"/>
</dbReference>
<dbReference type="PANTHER" id="PTHR43133:SF8">
    <property type="entry name" value="RNA POLYMERASE SIGMA FACTOR HI_1459-RELATED"/>
    <property type="match status" value="1"/>
</dbReference>
<dbReference type="InterPro" id="IPR039425">
    <property type="entry name" value="RNA_pol_sigma-70-like"/>
</dbReference>
<evidence type="ECO:0000259" key="6">
    <source>
        <dbReference type="Pfam" id="PF04542"/>
    </source>
</evidence>